<evidence type="ECO:0000256" key="3">
    <source>
        <dbReference type="PIRSR" id="PIRSR637359-2"/>
    </source>
</evidence>
<dbReference type="PANTHER" id="PTHR10605:SF56">
    <property type="entry name" value="BIFUNCTIONAL HEPARAN SULFATE N-DEACETYLASE_N-SULFOTRANSFERASE"/>
    <property type="match status" value="1"/>
</dbReference>
<evidence type="ECO:0008006" key="7">
    <source>
        <dbReference type="Google" id="ProtNLM"/>
    </source>
</evidence>
<evidence type="ECO:0000313" key="5">
    <source>
        <dbReference type="EMBL" id="GBG00545.1"/>
    </source>
</evidence>
<evidence type="ECO:0000313" key="6">
    <source>
        <dbReference type="Proteomes" id="UP000247498"/>
    </source>
</evidence>
<evidence type="ECO:0000256" key="2">
    <source>
        <dbReference type="PIRSR" id="PIRSR637359-1"/>
    </source>
</evidence>
<keyword evidence="1" id="KW-0808">Transferase</keyword>
<dbReference type="PANTHER" id="PTHR10605">
    <property type="entry name" value="HEPARAN SULFATE SULFOTRANSFERASE"/>
    <property type="match status" value="1"/>
</dbReference>
<comment type="caution">
    <text evidence="5">The sequence shown here is derived from an EMBL/GenBank/DDBJ whole genome shotgun (WGS) entry which is preliminary data.</text>
</comment>
<evidence type="ECO:0000256" key="1">
    <source>
        <dbReference type="ARBA" id="ARBA00022679"/>
    </source>
</evidence>
<proteinExistence type="predicted"/>
<protein>
    <recommendedName>
        <fullName evidence="7">Sulfotransferase</fullName>
    </recommendedName>
</protein>
<feature type="region of interest" description="Disordered" evidence="4">
    <location>
        <begin position="49"/>
        <end position="72"/>
    </location>
</feature>
<gene>
    <name evidence="5" type="ORF">Rsub_13332</name>
</gene>
<feature type="region of interest" description="Disordered" evidence="4">
    <location>
        <begin position="80"/>
        <end position="99"/>
    </location>
</feature>
<dbReference type="InterPro" id="IPR037359">
    <property type="entry name" value="NST/OST"/>
</dbReference>
<organism evidence="5 6">
    <name type="scientific">Raphidocelis subcapitata</name>
    <dbReference type="NCBI Taxonomy" id="307507"/>
    <lineage>
        <taxon>Eukaryota</taxon>
        <taxon>Viridiplantae</taxon>
        <taxon>Chlorophyta</taxon>
        <taxon>core chlorophytes</taxon>
        <taxon>Chlorophyceae</taxon>
        <taxon>CS clade</taxon>
        <taxon>Sphaeropleales</taxon>
        <taxon>Selenastraceae</taxon>
        <taxon>Raphidocelis</taxon>
    </lineage>
</organism>
<dbReference type="AlphaFoldDB" id="A0A2V0PL65"/>
<evidence type="ECO:0000256" key="4">
    <source>
        <dbReference type="SAM" id="MobiDB-lite"/>
    </source>
</evidence>
<dbReference type="InterPro" id="IPR027417">
    <property type="entry name" value="P-loop_NTPase"/>
</dbReference>
<dbReference type="Proteomes" id="UP000247498">
    <property type="component" value="Unassembled WGS sequence"/>
</dbReference>
<name>A0A2V0PL65_9CHLO</name>
<dbReference type="InParanoid" id="A0A2V0PL65"/>
<feature type="compositionally biased region" description="Low complexity" evidence="4">
    <location>
        <begin position="107"/>
        <end position="118"/>
    </location>
</feature>
<feature type="binding site" evidence="3">
    <location>
        <position position="292"/>
    </location>
    <ligand>
        <name>3'-phosphoadenylyl sulfate</name>
        <dbReference type="ChEBI" id="CHEBI:58339"/>
    </ligand>
</feature>
<feature type="region of interest" description="Disordered" evidence="4">
    <location>
        <begin position="107"/>
        <end position="141"/>
    </location>
</feature>
<sequence length="475" mass="50508">MVYLAAAKSACVARPLSAAARAAQQMGLIARIARCGGTSWMLNRAATQPGVVSAGPPPSGSNGSGSASKSGGSIIIANTTTTTTANSSNGSGSASKSGGSIIIANTTTTTTANSSNGRSSGGGSGGASRSRSTSNESGKGGRAAAVAACDTFECLRKAHALPPAQQERFNFPHALILGYPKCATTSLWHYLDQHPQALASHPKEPHYFTRCYSTPTPPSRQGAAWGCDQTQGDYLRGVLHRDKAAASGLSRAAFEASTGYLEAPAIAPGLRRALPWLKLVVSLREPISQAISLRAHAAEIMARPGAHPKWFAAQEGDVCLRRLVADRATMGECALEVVRARESYVDSLRQWLAAGWDRRQLHVMQYETFTSAGPRARAALDDLKRFLGLDPSLGPAQLPAFNMRRDHVHPEGWQISKRDYLALLAIVQPQSIKLANELERLGFCRAAEWLAPWAAAWRRTLEGCTPANCTVVLTR</sequence>
<keyword evidence="6" id="KW-1185">Reference proteome</keyword>
<dbReference type="Gene3D" id="3.40.50.300">
    <property type="entry name" value="P-loop containing nucleotide triphosphate hydrolases"/>
    <property type="match status" value="1"/>
</dbReference>
<dbReference type="OrthoDB" id="411451at2759"/>
<feature type="binding site" evidence="3">
    <location>
        <position position="284"/>
    </location>
    <ligand>
        <name>3'-phosphoadenylyl sulfate</name>
        <dbReference type="ChEBI" id="CHEBI:58339"/>
    </ligand>
</feature>
<feature type="active site" description="For sulfotransferase activity" evidence="2">
    <location>
        <position position="181"/>
    </location>
</feature>
<accession>A0A2V0PL65</accession>
<dbReference type="EMBL" id="BDRX01000244">
    <property type="protein sequence ID" value="GBG00545.1"/>
    <property type="molecule type" value="Genomic_DNA"/>
</dbReference>
<dbReference type="GO" id="GO:0008146">
    <property type="term" value="F:sulfotransferase activity"/>
    <property type="evidence" value="ECO:0007669"/>
    <property type="project" value="InterPro"/>
</dbReference>
<dbReference type="SUPFAM" id="SSF52540">
    <property type="entry name" value="P-loop containing nucleoside triphosphate hydrolases"/>
    <property type="match status" value="1"/>
</dbReference>
<reference evidence="5 6" key="1">
    <citation type="journal article" date="2018" name="Sci. Rep.">
        <title>Raphidocelis subcapitata (=Pseudokirchneriella subcapitata) provides an insight into genome evolution and environmental adaptations in the Sphaeropleales.</title>
        <authorList>
            <person name="Suzuki S."/>
            <person name="Yamaguchi H."/>
            <person name="Nakajima N."/>
            <person name="Kawachi M."/>
        </authorList>
    </citation>
    <scope>NUCLEOTIDE SEQUENCE [LARGE SCALE GENOMIC DNA]</scope>
    <source>
        <strain evidence="5 6">NIES-35</strain>
    </source>
</reference>